<dbReference type="EMBL" id="JACAZH010000005">
    <property type="protein sequence ID" value="KAF7367713.1"/>
    <property type="molecule type" value="Genomic_DNA"/>
</dbReference>
<dbReference type="Proteomes" id="UP000623467">
    <property type="component" value="Unassembled WGS sequence"/>
</dbReference>
<dbReference type="OrthoDB" id="3066663at2759"/>
<reference evidence="2" key="1">
    <citation type="submission" date="2020-05" db="EMBL/GenBank/DDBJ databases">
        <title>Mycena genomes resolve the evolution of fungal bioluminescence.</title>
        <authorList>
            <person name="Tsai I.J."/>
        </authorList>
    </citation>
    <scope>NUCLEOTIDE SEQUENCE</scope>
    <source>
        <strain evidence="2">160909Yilan</strain>
    </source>
</reference>
<feature type="compositionally biased region" description="Polar residues" evidence="1">
    <location>
        <begin position="124"/>
        <end position="133"/>
    </location>
</feature>
<comment type="caution">
    <text evidence="2">The sequence shown here is derived from an EMBL/GenBank/DDBJ whole genome shotgun (WGS) entry which is preliminary data.</text>
</comment>
<feature type="compositionally biased region" description="Low complexity" evidence="1">
    <location>
        <begin position="68"/>
        <end position="78"/>
    </location>
</feature>
<feature type="region of interest" description="Disordered" evidence="1">
    <location>
        <begin position="44"/>
        <end position="78"/>
    </location>
</feature>
<organism evidence="2 3">
    <name type="scientific">Mycena sanguinolenta</name>
    <dbReference type="NCBI Taxonomy" id="230812"/>
    <lineage>
        <taxon>Eukaryota</taxon>
        <taxon>Fungi</taxon>
        <taxon>Dikarya</taxon>
        <taxon>Basidiomycota</taxon>
        <taxon>Agaricomycotina</taxon>
        <taxon>Agaricomycetes</taxon>
        <taxon>Agaricomycetidae</taxon>
        <taxon>Agaricales</taxon>
        <taxon>Marasmiineae</taxon>
        <taxon>Mycenaceae</taxon>
        <taxon>Mycena</taxon>
    </lineage>
</organism>
<name>A0A8H6YV64_9AGAR</name>
<dbReference type="AlphaFoldDB" id="A0A8H6YV64"/>
<sequence>MSGVDSAVQLPSTNEEEGLTALLNFRPSSRDVISGIAPHVFDDQRSSWRARSRRRRRTSSQERRRRSASPAPHRSPLRLSAVISVDEHGAIVDSKGDEDVVLAVYTAPPHAASLPSPPILKTASPVSSQSETQHNNKETKRRSFRIVLKMLVLRLK</sequence>
<feature type="compositionally biased region" description="Basic residues" evidence="1">
    <location>
        <begin position="48"/>
        <end position="67"/>
    </location>
</feature>
<feature type="region of interest" description="Disordered" evidence="1">
    <location>
        <begin position="112"/>
        <end position="141"/>
    </location>
</feature>
<evidence type="ECO:0000256" key="1">
    <source>
        <dbReference type="SAM" id="MobiDB-lite"/>
    </source>
</evidence>
<evidence type="ECO:0000313" key="3">
    <source>
        <dbReference type="Proteomes" id="UP000623467"/>
    </source>
</evidence>
<proteinExistence type="predicted"/>
<gene>
    <name evidence="2" type="ORF">MSAN_00835100</name>
</gene>
<evidence type="ECO:0000313" key="2">
    <source>
        <dbReference type="EMBL" id="KAF7367713.1"/>
    </source>
</evidence>
<keyword evidence="3" id="KW-1185">Reference proteome</keyword>
<accession>A0A8H6YV64</accession>
<protein>
    <submittedName>
        <fullName evidence="2">Uncharacterized protein</fullName>
    </submittedName>
</protein>